<evidence type="ECO:0008006" key="8">
    <source>
        <dbReference type="Google" id="ProtNLM"/>
    </source>
</evidence>
<evidence type="ECO:0000256" key="1">
    <source>
        <dbReference type="SAM" id="Coils"/>
    </source>
</evidence>
<dbReference type="AlphaFoldDB" id="A0A8E2EI29"/>
<keyword evidence="7" id="KW-1185">Reference proteome</keyword>
<dbReference type="OrthoDB" id="5245063at2759"/>
<protein>
    <recommendedName>
        <fullName evidence="8">DNA repair protein Rad26</fullName>
    </recommendedName>
</protein>
<feature type="domain" description="Rad26-like helical repeats" evidence="3">
    <location>
        <begin position="517"/>
        <end position="764"/>
    </location>
</feature>
<gene>
    <name evidence="6" type="ORF">K432DRAFT_289445</name>
</gene>
<dbReference type="EMBL" id="KV744843">
    <property type="protein sequence ID" value="OCK84191.1"/>
    <property type="molecule type" value="Genomic_DNA"/>
</dbReference>
<dbReference type="InterPro" id="IPR048380">
    <property type="entry name" value="Rad26-like_N"/>
</dbReference>
<evidence type="ECO:0000259" key="3">
    <source>
        <dbReference type="Pfam" id="PF12331"/>
    </source>
</evidence>
<dbReference type="Pfam" id="PF12331">
    <property type="entry name" value="Rad26-like_helical_rpts"/>
    <property type="match status" value="1"/>
</dbReference>
<evidence type="ECO:0000259" key="4">
    <source>
        <dbReference type="Pfam" id="PF21046"/>
    </source>
</evidence>
<evidence type="ECO:0000256" key="2">
    <source>
        <dbReference type="SAM" id="MobiDB-lite"/>
    </source>
</evidence>
<feature type="coiled-coil region" evidence="1">
    <location>
        <begin position="195"/>
        <end position="222"/>
    </location>
</feature>
<feature type="domain" description="Rad26-like C-terminal" evidence="4">
    <location>
        <begin position="771"/>
        <end position="834"/>
    </location>
</feature>
<dbReference type="Pfam" id="PF21046">
    <property type="entry name" value="Rad26-like_C"/>
    <property type="match status" value="1"/>
</dbReference>
<feature type="domain" description="Rad26-like N-terminal" evidence="5">
    <location>
        <begin position="409"/>
        <end position="454"/>
    </location>
</feature>
<accession>A0A8E2EI29</accession>
<dbReference type="Proteomes" id="UP000250266">
    <property type="component" value="Unassembled WGS sequence"/>
</dbReference>
<proteinExistence type="predicted"/>
<dbReference type="InterPro" id="IPR048379">
    <property type="entry name" value="Rad26-like_C"/>
</dbReference>
<name>A0A8E2EI29_9PEZI</name>
<evidence type="ECO:0000313" key="6">
    <source>
        <dbReference type="EMBL" id="OCK84191.1"/>
    </source>
</evidence>
<feature type="compositionally biased region" description="Polar residues" evidence="2">
    <location>
        <begin position="364"/>
        <end position="373"/>
    </location>
</feature>
<dbReference type="Pfam" id="PF21048">
    <property type="entry name" value="Rad26-like_N"/>
    <property type="match status" value="1"/>
</dbReference>
<keyword evidence="1" id="KW-0175">Coiled coil</keyword>
<evidence type="ECO:0000313" key="7">
    <source>
        <dbReference type="Proteomes" id="UP000250266"/>
    </source>
</evidence>
<feature type="coiled-coil region" evidence="1">
    <location>
        <begin position="259"/>
        <end position="286"/>
    </location>
</feature>
<feature type="region of interest" description="Disordered" evidence="2">
    <location>
        <begin position="289"/>
        <end position="391"/>
    </location>
</feature>
<dbReference type="InterPro" id="IPR022093">
    <property type="entry name" value="Rad26-like_helical"/>
</dbReference>
<reference evidence="6 7" key="1">
    <citation type="journal article" date="2016" name="Nat. Commun.">
        <title>Ectomycorrhizal ecology is imprinted in the genome of the dominant symbiotic fungus Cenococcum geophilum.</title>
        <authorList>
            <consortium name="DOE Joint Genome Institute"/>
            <person name="Peter M."/>
            <person name="Kohler A."/>
            <person name="Ohm R.A."/>
            <person name="Kuo A."/>
            <person name="Krutzmann J."/>
            <person name="Morin E."/>
            <person name="Arend M."/>
            <person name="Barry K.W."/>
            <person name="Binder M."/>
            <person name="Choi C."/>
            <person name="Clum A."/>
            <person name="Copeland A."/>
            <person name="Grisel N."/>
            <person name="Haridas S."/>
            <person name="Kipfer T."/>
            <person name="LaButti K."/>
            <person name="Lindquist E."/>
            <person name="Lipzen A."/>
            <person name="Maire R."/>
            <person name="Meier B."/>
            <person name="Mihaltcheva S."/>
            <person name="Molinier V."/>
            <person name="Murat C."/>
            <person name="Poggeler S."/>
            <person name="Quandt C.A."/>
            <person name="Sperisen C."/>
            <person name="Tritt A."/>
            <person name="Tisserant E."/>
            <person name="Crous P.W."/>
            <person name="Henrissat B."/>
            <person name="Nehls U."/>
            <person name="Egli S."/>
            <person name="Spatafora J.W."/>
            <person name="Grigoriev I.V."/>
            <person name="Martin F.M."/>
        </authorList>
    </citation>
    <scope>NUCLEOTIDE SEQUENCE [LARGE SCALE GENOMIC DNA]</scope>
    <source>
        <strain evidence="6 7">CBS 459.81</strain>
    </source>
</reference>
<sequence>MADKDEDDEFEFNDHDLDELPDNALRELETNAILSTQRQQAAILNRANATNYTHPFVQIRNVGPSNAQAYNAARPSARPEPPSSDYGFDDDDEIVIDLDEQSLPADQVYDSNPTGPTGWVGFPHEPAQLVPSAPPLQDGYPSQIYPSNLNYSELEQFYESHGGQEQVNNEYNRVEGSYIDNMEVDGEMCKAEVDTSKLLQRIQELEQERARLVRSVEEAKSTAMAKAGEIAIVRRNHDKATKEYERRIAVMQQAHADVVAKQKAELEKTKKERESIKTNNLFLQNDLAREAEKSKNSRKAVKGGAPNKLEPVVAGPAATPKKHKNLPFRDGFDDEDIMVSPSKARDRPKASTPKLGGKRKRQVVDQSPVQPLQLSEPRERSKPPEPVPELDIDPALLARLRKEDERFEFLQRLLNHRPSGGHERTLEALTKHTFPSNPDKMLSSLVYDELSPCTFAEDENQPLKFCNIFLSIWDQCLKERYFAPLNLLIDALQYILARERMATAVSITEKAVPLILASVDLVAIPIGRAQIDKASILDRAQIDKATIPDRDTPAQLRLRQEIDVLECLALLHTIATSCSATSLEAITKFWQMVQFDSILINLMKSQPLPQLTLMLRILSTSALPTTFGAIIPDSRPGRQSEREADTIGRLTNLLFETPEVPQTPNIRPKNAGADADLKNPSASPHFYSRLALCDLRLQVLHVLGALCIHSHGGLALARHTHAIGRIVRFLHDQIDALYDHTNSSTHSLVVASVNLSMRLFYHLVTTFPNDIDIKVKLDQVKGGSHKHLVALTRLAFSESLVLEGGIEDEVVDAAHQLLDEYLSPEEGEALLQVFSSGRSVMG</sequence>
<evidence type="ECO:0000259" key="5">
    <source>
        <dbReference type="Pfam" id="PF21048"/>
    </source>
</evidence>
<organism evidence="6 7">
    <name type="scientific">Lepidopterella palustris CBS 459.81</name>
    <dbReference type="NCBI Taxonomy" id="1314670"/>
    <lineage>
        <taxon>Eukaryota</taxon>
        <taxon>Fungi</taxon>
        <taxon>Dikarya</taxon>
        <taxon>Ascomycota</taxon>
        <taxon>Pezizomycotina</taxon>
        <taxon>Dothideomycetes</taxon>
        <taxon>Pleosporomycetidae</taxon>
        <taxon>Mytilinidiales</taxon>
        <taxon>Argynnaceae</taxon>
        <taxon>Lepidopterella</taxon>
    </lineage>
</organism>